<dbReference type="EMBL" id="PQNY01000017">
    <property type="protein sequence ID" value="POS00909.1"/>
    <property type="molecule type" value="Genomic_DNA"/>
</dbReference>
<accession>A0A2S4N593</accession>
<evidence type="ECO:0000256" key="1">
    <source>
        <dbReference type="SAM" id="Phobius"/>
    </source>
</evidence>
<organism evidence="2 3">
    <name type="scientific">Flavobacterium croceum DSM 17960</name>
    <dbReference type="NCBI Taxonomy" id="1121886"/>
    <lineage>
        <taxon>Bacteria</taxon>
        <taxon>Pseudomonadati</taxon>
        <taxon>Bacteroidota</taxon>
        <taxon>Flavobacteriia</taxon>
        <taxon>Flavobacteriales</taxon>
        <taxon>Flavobacteriaceae</taxon>
        <taxon>Flavobacterium</taxon>
    </lineage>
</organism>
<protein>
    <submittedName>
        <fullName evidence="2">Uncharacterized protein</fullName>
    </submittedName>
</protein>
<gene>
    <name evidence="2" type="ORF">Q361_11712</name>
</gene>
<dbReference type="Proteomes" id="UP000237056">
    <property type="component" value="Unassembled WGS sequence"/>
</dbReference>
<keyword evidence="1" id="KW-0472">Membrane</keyword>
<reference evidence="2 3" key="1">
    <citation type="submission" date="2018-01" db="EMBL/GenBank/DDBJ databases">
        <title>Genomic Encyclopedia of Type Strains, Phase I: the one thousand microbial genomes (KMG-I) project.</title>
        <authorList>
            <person name="Goeker M."/>
        </authorList>
    </citation>
    <scope>NUCLEOTIDE SEQUENCE [LARGE SCALE GENOMIC DNA]</scope>
    <source>
        <strain evidence="2 3">DSM 17960</strain>
    </source>
</reference>
<keyword evidence="1" id="KW-0812">Transmembrane</keyword>
<feature type="transmembrane region" description="Helical" evidence="1">
    <location>
        <begin position="6"/>
        <end position="23"/>
    </location>
</feature>
<evidence type="ECO:0000313" key="3">
    <source>
        <dbReference type="Proteomes" id="UP000237056"/>
    </source>
</evidence>
<keyword evidence="1" id="KW-1133">Transmembrane helix</keyword>
<evidence type="ECO:0000313" key="2">
    <source>
        <dbReference type="EMBL" id="POS00909.1"/>
    </source>
</evidence>
<proteinExistence type="predicted"/>
<name>A0A2S4N593_9FLAO</name>
<dbReference type="AlphaFoldDB" id="A0A2S4N593"/>
<comment type="caution">
    <text evidence="2">The sequence shown here is derived from an EMBL/GenBank/DDBJ whole genome shotgun (WGS) entry which is preliminary data.</text>
</comment>
<sequence>MSTFLSMSIPIILLYYCWFYYYYYYRNQRKNKNVNILTKKNNNIENITIFAQNEKVLETDIYDVEIGITKSETKTDWKKALKELEDVSHQIKHEKQIDELLKKHDIN</sequence>
<keyword evidence="3" id="KW-1185">Reference proteome</keyword>